<feature type="transmembrane region" description="Helical" evidence="7">
    <location>
        <begin position="111"/>
        <end position="132"/>
    </location>
</feature>
<dbReference type="GO" id="GO:0022857">
    <property type="term" value="F:transmembrane transporter activity"/>
    <property type="evidence" value="ECO:0007669"/>
    <property type="project" value="InterPro"/>
</dbReference>
<evidence type="ECO:0000313" key="11">
    <source>
        <dbReference type="Proteomes" id="UP000216107"/>
    </source>
</evidence>
<dbReference type="AlphaFoldDB" id="A0A272EYG3"/>
<feature type="transmembrane region" description="Helical" evidence="7">
    <location>
        <begin position="411"/>
        <end position="430"/>
    </location>
</feature>
<dbReference type="EMBL" id="NMRN01000002">
    <property type="protein sequence ID" value="PAS95162.1"/>
    <property type="molecule type" value="Genomic_DNA"/>
</dbReference>
<proteinExistence type="predicted"/>
<dbReference type="PRINTS" id="PR01036">
    <property type="entry name" value="TCRTETB"/>
</dbReference>
<evidence type="ECO:0000256" key="3">
    <source>
        <dbReference type="ARBA" id="ARBA00022475"/>
    </source>
</evidence>
<keyword evidence="2" id="KW-0813">Transport</keyword>
<gene>
    <name evidence="9" type="ORF">BGI27_01580</name>
    <name evidence="10" type="ORF">CGU29_01585</name>
</gene>
<dbReference type="InterPro" id="IPR020846">
    <property type="entry name" value="MFS_dom"/>
</dbReference>
<feature type="transmembrane region" description="Helical" evidence="7">
    <location>
        <begin position="84"/>
        <end position="105"/>
    </location>
</feature>
<evidence type="ECO:0000313" key="10">
    <source>
        <dbReference type="EMBL" id="PAS95162.1"/>
    </source>
</evidence>
<dbReference type="Gene3D" id="1.20.1250.20">
    <property type="entry name" value="MFS general substrate transporter like domains"/>
    <property type="match status" value="1"/>
</dbReference>
<feature type="transmembrane region" description="Helical" evidence="7">
    <location>
        <begin position="58"/>
        <end position="77"/>
    </location>
</feature>
<feature type="transmembrane region" description="Helical" evidence="7">
    <location>
        <begin position="301"/>
        <end position="319"/>
    </location>
</feature>
<comment type="caution">
    <text evidence="10">The sequence shown here is derived from an EMBL/GenBank/DDBJ whole genome shotgun (WGS) entry which is preliminary data.</text>
</comment>
<evidence type="ECO:0000256" key="7">
    <source>
        <dbReference type="SAM" id="Phobius"/>
    </source>
</evidence>
<evidence type="ECO:0000256" key="4">
    <source>
        <dbReference type="ARBA" id="ARBA00022692"/>
    </source>
</evidence>
<dbReference type="PANTHER" id="PTHR42718:SF46">
    <property type="entry name" value="BLR6921 PROTEIN"/>
    <property type="match status" value="1"/>
</dbReference>
<evidence type="ECO:0000256" key="2">
    <source>
        <dbReference type="ARBA" id="ARBA00022448"/>
    </source>
</evidence>
<dbReference type="InterPro" id="IPR011701">
    <property type="entry name" value="MFS"/>
</dbReference>
<feature type="transmembrane region" description="Helical" evidence="7">
    <location>
        <begin position="340"/>
        <end position="359"/>
    </location>
</feature>
<feature type="transmembrane region" description="Helical" evidence="7">
    <location>
        <begin position="365"/>
        <end position="390"/>
    </location>
</feature>
<evidence type="ECO:0000256" key="5">
    <source>
        <dbReference type="ARBA" id="ARBA00022989"/>
    </source>
</evidence>
<dbReference type="SUPFAM" id="SSF103473">
    <property type="entry name" value="MFS general substrate transporter"/>
    <property type="match status" value="1"/>
</dbReference>
<sequence length="479" mass="51121">MPPPDDYSFMSTLNPLTRRTALIVASAAFMQMLDGAILNTSLPQMAQSLGVKPVQMSAGITTYMLVVAALMPLSAWLADRFGALRIFLGAILIFTLGSLACALAQSLPQFILARMLQGVGGAMMVPVGRIIVLRQASKQELLEASAVLIWPALFAPVLGPVLGGFITTYAGWRWNFLLNLPIGLVGFLLASRFLPHTQVEPPGAFDWSGFLYTAGALGLALYGLESLGHGAIARPLPWLLIGAGFALSLLAVRHLRRVTHPLLDLRTFKIQSFALSTLSAGTWIRIAISATPFLLPLLYQMAFGLSALGASSFLFAYFAGNLGMKAITTRTLRAFGFRRVLFLNGVLCGLSIAACGLFGEETAHGWMFASLFFAGLTRSMEFTALGSFAFADVDARDRSSASTLTSMFQQLAMLLGVALAALLLHVTPALRGHAQPDLTDFRIAFLLSGLLALVAACQFLRLPPAAGAEVSGHRPEGNG</sequence>
<keyword evidence="6 7" id="KW-0472">Membrane</keyword>
<comment type="subcellular location">
    <subcellularLocation>
        <location evidence="1">Cell membrane</location>
        <topology evidence="1">Multi-pass membrane protein</topology>
    </subcellularLocation>
</comment>
<dbReference type="InterPro" id="IPR036259">
    <property type="entry name" value="MFS_trans_sf"/>
</dbReference>
<protein>
    <submittedName>
        <fullName evidence="10">MFS transporter</fullName>
    </submittedName>
</protein>
<feature type="transmembrane region" description="Helical" evidence="7">
    <location>
        <begin position="176"/>
        <end position="195"/>
    </location>
</feature>
<evidence type="ECO:0000256" key="1">
    <source>
        <dbReference type="ARBA" id="ARBA00004651"/>
    </source>
</evidence>
<dbReference type="Proteomes" id="UP000216107">
    <property type="component" value="Unassembled WGS sequence"/>
</dbReference>
<name>A0A272EYG3_9RHOO</name>
<feature type="transmembrane region" description="Helical" evidence="7">
    <location>
        <begin position="144"/>
        <end position="170"/>
    </location>
</feature>
<dbReference type="RefSeq" id="WP_095523170.1">
    <property type="nucleotide sequence ID" value="NZ_MDUX01000003.1"/>
</dbReference>
<feature type="transmembrane region" description="Helical" evidence="7">
    <location>
        <begin position="20"/>
        <end position="38"/>
    </location>
</feature>
<evidence type="ECO:0000259" key="8">
    <source>
        <dbReference type="PROSITE" id="PS50850"/>
    </source>
</evidence>
<keyword evidence="12" id="KW-1185">Reference proteome</keyword>
<dbReference type="EMBL" id="MDUX01000003">
    <property type="protein sequence ID" value="KAF7600601.1"/>
    <property type="molecule type" value="Genomic_DNA"/>
</dbReference>
<evidence type="ECO:0000313" key="12">
    <source>
        <dbReference type="Proteomes" id="UP000623509"/>
    </source>
</evidence>
<reference evidence="9 12" key="1">
    <citation type="submission" date="2016-08" db="EMBL/GenBank/DDBJ databases">
        <title>Candidatus Dactylopiibacterium carminicum genome sequence.</title>
        <authorList>
            <person name="Ramirez-Puebla S.T."/>
            <person name="Ormeno-Orrillo E."/>
            <person name="Vera-Ponce De Leon A."/>
            <person name="Luis L."/>
            <person name="Sanchez-Flores A."/>
            <person name="Monica R."/>
            <person name="Martinez-Romero E."/>
        </authorList>
    </citation>
    <scope>NUCLEOTIDE SEQUENCE [LARGE SCALE GENOMIC DNA]</scope>
    <source>
        <strain evidence="9">END1</strain>
    </source>
</reference>
<organism evidence="10 11">
    <name type="scientific">Candidatus Dactylopiibacterium carminicum</name>
    <dbReference type="NCBI Taxonomy" id="857335"/>
    <lineage>
        <taxon>Bacteria</taxon>
        <taxon>Pseudomonadati</taxon>
        <taxon>Pseudomonadota</taxon>
        <taxon>Betaproteobacteria</taxon>
        <taxon>Rhodocyclales</taxon>
        <taxon>Rhodocyclaceae</taxon>
        <taxon>Candidatus Dactylopiibacterium</taxon>
    </lineage>
</organism>
<evidence type="ECO:0000256" key="6">
    <source>
        <dbReference type="ARBA" id="ARBA00023136"/>
    </source>
</evidence>
<dbReference type="Pfam" id="PF07690">
    <property type="entry name" value="MFS_1"/>
    <property type="match status" value="1"/>
</dbReference>
<reference evidence="10 11" key="2">
    <citation type="submission" date="2017-07" db="EMBL/GenBank/DDBJ databases">
        <title>Candidatus Dactylopiibacterium carminicum, a nitrogen-fixing symbiont of the cochineal insect Dactylopius coccus and Dactylopius opuntiae (Hemiptera: Coccoidea: Dactylopiidae).</title>
        <authorList>
            <person name="Vera A."/>
        </authorList>
    </citation>
    <scope>NUCLEOTIDE SEQUENCE [LARGE SCALE GENOMIC DNA]</scope>
    <source>
        <strain evidence="10 11">NFDCM</strain>
    </source>
</reference>
<feature type="transmembrane region" description="Helical" evidence="7">
    <location>
        <begin position="236"/>
        <end position="252"/>
    </location>
</feature>
<keyword evidence="4 7" id="KW-0812">Transmembrane</keyword>
<feature type="domain" description="Major facilitator superfamily (MFS) profile" evidence="8">
    <location>
        <begin position="20"/>
        <end position="467"/>
    </location>
</feature>
<feature type="transmembrane region" description="Helical" evidence="7">
    <location>
        <begin position="273"/>
        <end position="295"/>
    </location>
</feature>
<accession>A0A272EYG3</accession>
<keyword evidence="5 7" id="KW-1133">Transmembrane helix</keyword>
<dbReference type="GO" id="GO:0005886">
    <property type="term" value="C:plasma membrane"/>
    <property type="evidence" value="ECO:0007669"/>
    <property type="project" value="UniProtKB-SubCell"/>
</dbReference>
<feature type="transmembrane region" description="Helical" evidence="7">
    <location>
        <begin position="442"/>
        <end position="460"/>
    </location>
</feature>
<dbReference type="OrthoDB" id="9807274at2"/>
<evidence type="ECO:0000313" key="9">
    <source>
        <dbReference type="EMBL" id="KAF7600601.1"/>
    </source>
</evidence>
<dbReference type="PROSITE" id="PS50850">
    <property type="entry name" value="MFS"/>
    <property type="match status" value="1"/>
</dbReference>
<dbReference type="Proteomes" id="UP000623509">
    <property type="component" value="Unassembled WGS sequence"/>
</dbReference>
<keyword evidence="3" id="KW-1003">Cell membrane</keyword>
<dbReference type="PANTHER" id="PTHR42718">
    <property type="entry name" value="MAJOR FACILITATOR SUPERFAMILY MULTIDRUG TRANSPORTER MFSC"/>
    <property type="match status" value="1"/>
</dbReference>
<dbReference type="Gene3D" id="1.20.1720.10">
    <property type="entry name" value="Multidrug resistance protein D"/>
    <property type="match status" value="1"/>
</dbReference>